<dbReference type="Pfam" id="PF04148">
    <property type="entry name" value="Erv26"/>
    <property type="match status" value="1"/>
</dbReference>
<comment type="subcellular location">
    <subcellularLocation>
        <location evidence="1">Membrane</location>
        <topology evidence="1">Multi-pass membrane protein</topology>
    </subcellularLocation>
</comment>
<keyword evidence="4 6" id="KW-1133">Transmembrane helix</keyword>
<evidence type="ECO:0000313" key="7">
    <source>
        <dbReference type="EMBL" id="KAJ3438665.1"/>
    </source>
</evidence>
<organism evidence="7 8">
    <name type="scientific">Anaeramoeba flamelloides</name>
    <dbReference type="NCBI Taxonomy" id="1746091"/>
    <lineage>
        <taxon>Eukaryota</taxon>
        <taxon>Metamonada</taxon>
        <taxon>Anaeramoebidae</taxon>
        <taxon>Anaeramoeba</taxon>
    </lineage>
</organism>
<feature type="transmembrane region" description="Helical" evidence="6">
    <location>
        <begin position="67"/>
        <end position="85"/>
    </location>
</feature>
<evidence type="ECO:0000256" key="4">
    <source>
        <dbReference type="ARBA" id="ARBA00022989"/>
    </source>
</evidence>
<dbReference type="GO" id="GO:0097020">
    <property type="term" value="F:COPII receptor activity"/>
    <property type="evidence" value="ECO:0007669"/>
    <property type="project" value="InterPro"/>
</dbReference>
<dbReference type="GO" id="GO:0006888">
    <property type="term" value="P:endoplasmic reticulum to Golgi vesicle-mediated transport"/>
    <property type="evidence" value="ECO:0007669"/>
    <property type="project" value="InterPro"/>
</dbReference>
<evidence type="ECO:0000256" key="1">
    <source>
        <dbReference type="ARBA" id="ARBA00004141"/>
    </source>
</evidence>
<dbReference type="EMBL" id="JANTQA010000032">
    <property type="protein sequence ID" value="KAJ3438665.1"/>
    <property type="molecule type" value="Genomic_DNA"/>
</dbReference>
<feature type="transmembrane region" description="Helical" evidence="6">
    <location>
        <begin position="97"/>
        <end position="116"/>
    </location>
</feature>
<keyword evidence="5 6" id="KW-0472">Membrane</keyword>
<gene>
    <name evidence="7" type="ORF">M0812_14676</name>
</gene>
<accession>A0AAV7ZBY2</accession>
<protein>
    <submittedName>
        <fullName evidence="7">Tex261 protein</fullName>
    </submittedName>
</protein>
<evidence type="ECO:0000256" key="6">
    <source>
        <dbReference type="SAM" id="Phobius"/>
    </source>
</evidence>
<sequence>MGFAITLQLWTSVIFLILILTISFFCGIYFLAEIANENSKHLKLFLQICIALIVVLAIFLVEDRFPIYLVVCTIATQLLYLPLLIHYPKVDLLSPEFLIGLFVTITNGITWLYFILHDRDRFILHLLALCFVFVSLTPVLLITTLSLDERAIEKISQLAFFQNKEEKNKDKSANYVIHNDSSILPSNVNSQYSSSSEKNVDQFGENSGIRKRASKQKSFDEFLTNFHDGKEQPNSFSSNVQSGKTDAVIKSVSTLTTSSNLFLLIFSITTFVFKKAKNKLLPNKQNTTLF</sequence>
<dbReference type="GO" id="GO:0005789">
    <property type="term" value="C:endoplasmic reticulum membrane"/>
    <property type="evidence" value="ECO:0007669"/>
    <property type="project" value="TreeGrafter"/>
</dbReference>
<feature type="transmembrane region" description="Helical" evidence="6">
    <location>
        <begin position="12"/>
        <end position="32"/>
    </location>
</feature>
<name>A0AAV7ZBY2_9EUKA</name>
<reference evidence="7" key="1">
    <citation type="submission" date="2022-08" db="EMBL/GenBank/DDBJ databases">
        <title>Novel sulphate-reducing endosymbionts in the free-living metamonad Anaeramoeba.</title>
        <authorList>
            <person name="Jerlstrom-Hultqvist J."/>
            <person name="Cepicka I."/>
            <person name="Gallot-Lavallee L."/>
            <person name="Salas-Leiva D."/>
            <person name="Curtis B.A."/>
            <person name="Zahonova K."/>
            <person name="Pipaliya S."/>
            <person name="Dacks J."/>
            <person name="Roger A.J."/>
        </authorList>
    </citation>
    <scope>NUCLEOTIDE SEQUENCE</scope>
    <source>
        <strain evidence="7">Busselton2</strain>
    </source>
</reference>
<comment type="caution">
    <text evidence="7">The sequence shown here is derived from an EMBL/GenBank/DDBJ whole genome shotgun (WGS) entry which is preliminary data.</text>
</comment>
<dbReference type="AlphaFoldDB" id="A0AAV7ZBY2"/>
<dbReference type="GO" id="GO:0000139">
    <property type="term" value="C:Golgi membrane"/>
    <property type="evidence" value="ECO:0007669"/>
    <property type="project" value="TreeGrafter"/>
</dbReference>
<feature type="transmembrane region" description="Helical" evidence="6">
    <location>
        <begin position="44"/>
        <end position="61"/>
    </location>
</feature>
<keyword evidence="3 6" id="KW-0812">Transmembrane</keyword>
<dbReference type="PANTHER" id="PTHR13144:SF0">
    <property type="entry name" value="PROTEIN TEX261"/>
    <property type="match status" value="1"/>
</dbReference>
<feature type="transmembrane region" description="Helical" evidence="6">
    <location>
        <begin position="122"/>
        <end position="147"/>
    </location>
</feature>
<evidence type="ECO:0000256" key="3">
    <source>
        <dbReference type="ARBA" id="ARBA00022692"/>
    </source>
</evidence>
<evidence type="ECO:0000313" key="8">
    <source>
        <dbReference type="Proteomes" id="UP001146793"/>
    </source>
</evidence>
<dbReference type="Proteomes" id="UP001146793">
    <property type="component" value="Unassembled WGS sequence"/>
</dbReference>
<evidence type="ECO:0000256" key="5">
    <source>
        <dbReference type="ARBA" id="ARBA00023136"/>
    </source>
</evidence>
<dbReference type="GO" id="GO:0030134">
    <property type="term" value="C:COPII-coated ER to Golgi transport vesicle"/>
    <property type="evidence" value="ECO:0007669"/>
    <property type="project" value="TreeGrafter"/>
</dbReference>
<evidence type="ECO:0000256" key="2">
    <source>
        <dbReference type="ARBA" id="ARBA00008096"/>
    </source>
</evidence>
<dbReference type="PANTHER" id="PTHR13144">
    <property type="entry name" value="TEX261 PROTEIN"/>
    <property type="match status" value="1"/>
</dbReference>
<comment type="similarity">
    <text evidence="2">Belongs to the SVP26 family.</text>
</comment>
<dbReference type="InterPro" id="IPR007277">
    <property type="entry name" value="Svp26/Tex261"/>
</dbReference>
<proteinExistence type="inferred from homology"/>